<evidence type="ECO:0000313" key="4">
    <source>
        <dbReference type="Proteomes" id="UP001412239"/>
    </source>
</evidence>
<accession>A0A292PK37</accession>
<evidence type="ECO:0000313" key="3">
    <source>
        <dbReference type="EMBL" id="CUS08022.1"/>
    </source>
</evidence>
<feature type="region of interest" description="Disordered" evidence="1">
    <location>
        <begin position="28"/>
        <end position="58"/>
    </location>
</feature>
<protein>
    <submittedName>
        <fullName evidence="3">Uncharacterized protein</fullName>
    </submittedName>
</protein>
<proteinExistence type="predicted"/>
<gene>
    <name evidence="3" type="ORF">GSTUAT00007892001</name>
</gene>
<feature type="compositionally biased region" description="Basic and acidic residues" evidence="1">
    <location>
        <begin position="281"/>
        <end position="299"/>
    </location>
</feature>
<feature type="compositionally biased region" description="Polar residues" evidence="1">
    <location>
        <begin position="240"/>
        <end position="252"/>
    </location>
</feature>
<reference evidence="3" key="1">
    <citation type="submission" date="2015-10" db="EMBL/GenBank/DDBJ databases">
        <authorList>
            <person name="Regsiter A."/>
            <person name="william w."/>
        </authorList>
    </citation>
    <scope>NUCLEOTIDE SEQUENCE</scope>
    <source>
        <strain evidence="3">Montdore</strain>
    </source>
</reference>
<organism evidence="3 4">
    <name type="scientific">Tuber aestivum</name>
    <name type="common">summer truffle</name>
    <dbReference type="NCBI Taxonomy" id="59557"/>
    <lineage>
        <taxon>Eukaryota</taxon>
        <taxon>Fungi</taxon>
        <taxon>Dikarya</taxon>
        <taxon>Ascomycota</taxon>
        <taxon>Pezizomycotina</taxon>
        <taxon>Pezizomycetes</taxon>
        <taxon>Pezizales</taxon>
        <taxon>Tuberaceae</taxon>
        <taxon>Tuber</taxon>
    </lineage>
</organism>
<evidence type="ECO:0000256" key="2">
    <source>
        <dbReference type="SAM" id="SignalP"/>
    </source>
</evidence>
<feature type="chain" id="PRO_5012154863" evidence="2">
    <location>
        <begin position="20"/>
        <end position="368"/>
    </location>
</feature>
<feature type="signal peptide" evidence="2">
    <location>
        <begin position="1"/>
        <end position="19"/>
    </location>
</feature>
<dbReference type="AlphaFoldDB" id="A0A292PK37"/>
<dbReference type="EMBL" id="LN891153">
    <property type="protein sequence ID" value="CUS08022.1"/>
    <property type="molecule type" value="Genomic_DNA"/>
</dbReference>
<keyword evidence="2" id="KW-0732">Signal</keyword>
<sequence>MLTQTPILLLSLFTLLAVAAPLPQEGNKQLGLHNESPSSRLAPSTAAPTAAAATSTPSTVRDLSAAVAAEALKGNANPPITGEDGTELGMAAAMQGIGTATGALGALPPEGGMGGLGARGESNIRNRNKRTPLAPGLDIKRLPLVGSLGLGGRDTSKLDKTEAQVGTFSVFNPGNKVKRQEVDTEPLLPGAEKGAIAEVKEAKKPIDPVDSIKKLAAIVADARGVTAKGKRRSFSKGIIDSTNSKTDSQFNSALEDAERTDHPENTSFPPGMPVKTPQDALNKRTDDQERESDAEHVQDDVLENTYPALFPLEEGQQKTHKTHEELKRQPLDLKGAVLAKDLIDNASGQKSVMDSFKSLSSAVQNSNA</sequence>
<evidence type="ECO:0000256" key="1">
    <source>
        <dbReference type="SAM" id="MobiDB-lite"/>
    </source>
</evidence>
<feature type="region of interest" description="Disordered" evidence="1">
    <location>
        <begin position="229"/>
        <end position="302"/>
    </location>
</feature>
<keyword evidence="4" id="KW-1185">Reference proteome</keyword>
<feature type="compositionally biased region" description="Low complexity" evidence="1">
    <location>
        <begin position="36"/>
        <end position="58"/>
    </location>
</feature>
<dbReference type="Proteomes" id="UP001412239">
    <property type="component" value="Unassembled WGS sequence"/>
</dbReference>
<name>A0A292PK37_9PEZI</name>